<protein>
    <submittedName>
        <fullName evidence="1">Homeobox-DDT domain protein RLT1</fullName>
    </submittedName>
</protein>
<dbReference type="EMBL" id="CM045765">
    <property type="protein sequence ID" value="KAI8001951.1"/>
    <property type="molecule type" value="Genomic_DNA"/>
</dbReference>
<organism evidence="1 2">
    <name type="scientific">Camellia lanceoleosa</name>
    <dbReference type="NCBI Taxonomy" id="1840588"/>
    <lineage>
        <taxon>Eukaryota</taxon>
        <taxon>Viridiplantae</taxon>
        <taxon>Streptophyta</taxon>
        <taxon>Embryophyta</taxon>
        <taxon>Tracheophyta</taxon>
        <taxon>Spermatophyta</taxon>
        <taxon>Magnoliopsida</taxon>
        <taxon>eudicotyledons</taxon>
        <taxon>Gunneridae</taxon>
        <taxon>Pentapetalae</taxon>
        <taxon>asterids</taxon>
        <taxon>Ericales</taxon>
        <taxon>Theaceae</taxon>
        <taxon>Camellia</taxon>
    </lineage>
</organism>
<keyword evidence="1" id="KW-0371">Homeobox</keyword>
<proteinExistence type="predicted"/>
<accession>A0ACC0GL92</accession>
<evidence type="ECO:0000313" key="2">
    <source>
        <dbReference type="Proteomes" id="UP001060215"/>
    </source>
</evidence>
<dbReference type="Proteomes" id="UP001060215">
    <property type="component" value="Chromosome 8"/>
</dbReference>
<name>A0ACC0GL92_9ERIC</name>
<reference evidence="1 2" key="1">
    <citation type="journal article" date="2022" name="Plant J.">
        <title>Chromosome-level genome of Camellia lanceoleosa provides a valuable resource for understanding genome evolution and self-incompatibility.</title>
        <authorList>
            <person name="Gong W."/>
            <person name="Xiao S."/>
            <person name="Wang L."/>
            <person name="Liao Z."/>
            <person name="Chang Y."/>
            <person name="Mo W."/>
            <person name="Hu G."/>
            <person name="Li W."/>
            <person name="Zhao G."/>
            <person name="Zhu H."/>
            <person name="Hu X."/>
            <person name="Ji K."/>
            <person name="Xiang X."/>
            <person name="Song Q."/>
            <person name="Yuan D."/>
            <person name="Jin S."/>
            <person name="Zhang L."/>
        </authorList>
    </citation>
    <scope>NUCLEOTIDE SEQUENCE [LARGE SCALE GENOMIC DNA]</scope>
    <source>
        <strain evidence="1">SQ_2022a</strain>
    </source>
</reference>
<keyword evidence="1" id="KW-0238">DNA-binding</keyword>
<sequence>MEAASEGENNKNNSDSSPIEGPKKPKRQMKTPYQLEILEKTYASETYPSEATRAELSVKLGLSDRQLQMWFCHRRLKDKKDGGVKKPPASGAVVAKRGLLDSDRDELMVAERDSDHGSRSRSGSGSDSGSDSSQFDYGGGVPMVGRYYESPPSVMERRVVACVEAQLGEPLREDGPILGVDFDELPPGAFGVPIVMTKQRDQSGVSYGGKSFEQCDLEPIKAAVRGHRECLLDEPGIGFDSYGRLIPSNFYDSPAECPRANPSVLVHGNGRLSRGYGVQGQVQSVSLSSQQGRQGHFSSPSGDNNCIAQRESLINMQLDASDSAHPAIVPENTDASDRHISNSEYGLQMEKKRKSDESRIGRQVDANEKRIRKELEKQDILRRKREEQMKREMEKQDRERRKEEERLMREKQRLQERFEREERREIERREKFLQKESLRAERKRQKEELRREKEEARLKASLERATARRMAKESMELIEDERLELMELAASSKGLPSIISLDHDTLQNLDSFRDLLCSFPPKSVQLKRPFAIQPWTDSEENIGNLLMVWRFCITFADVLGLWPFTLDEFVQAFHDYDSRLLSEIHISLLKLIIKDIEDVARTPSTGLGTNQCSSANPEGGHPQIVEGAYLWGFDICTWKNHLNPLTWPEILRQFALSAGFGPQLKKKGIDRACLHDKDETKGCEDIISVLRNGSAAENAVAIMQEKGFPLQRRSRHRLTPGTVKFAAYHVLSLEGNKGLTVLELAHKIQKSGLRDLTTSKTPEASISVALSRDAVLFERTAPSTYCVRPAFRKDPADAEALLAAAREKIKRFENGFLSGENADDVERDEDSEGEGADGPEVHDLGSPNANKNSSNEDSTNSGNEKDNFLDDVTLNMQHEPDTAGTSVNQFIDDSGKDNVAIIPDQGDTEIDESKSGEPWVQGLTEGEYSDLSVEERLNALVALVGKANEGNLIRAVLEDRLDAANVLKKQMWAEAQLDKKRIKEESIPKFLYSSFTGNETEIKQTCAATESSQSPLAGFDDKISESPPNTVKKESFVGADNVQDRLNSLPPDRILVGPDNSICQISSSVQQNGYAAERSRLQLKTYIGHRAEEMYIYRSLPLGQDRRRNRYWRFVASASRHDPGSGRIFVESPDGYWRLIDSEEAFDALLASLDTRGIRESHLHIMLGNIEKSFKENVRKNSQSASIMGRSVNVGNKAAEMDSSPAQSGGADSPSSTVSGSNSSTGEPSFSFRIELGKNETEKKAAMERYQEFQMWMWKECFNSSTLCAMRYGEKRCRPLLGICDFCLDSYIVENDHCPSCYRSFGTFDNKINLSEHVPLCEEERKESRKNSNISKFCHPLRIRLLRTLLTVIEVSVPSEALQSSWMENCRKTWGIKLHASLSAVDLLQILTEFEAVIKRCCLSTLFETTDELLAVSALSGRGVCDSADAGSVPQLPWIPQTTAAVALRLLELDGSISYTLDQKAELLDNNEVEDFTKLPSRYAFMKNIEEVGQPEVHQGKHRKERNSADVANLYGISGYKQGVRGRGRVPGRSQKRVTGSGKRNLRNVETLTDVLRQQGQRTNGQKLGRGRRTIRRRREEKREVQDQDTLLSHFGNIGGLKNFVESPRNSGGEWVGEEIEQMQIEGADNSNSLEAVESDDNDECAVGYENGKWRTGNLMVMSDEDVDGSGDDNDFEEMGREAFEENIVMNEDSEEMGRDGFEANVDMNEYSEEMGREGFEANVDLNEDSVGNGDQNEDESTDSADSEDYSD</sequence>
<evidence type="ECO:0000313" key="1">
    <source>
        <dbReference type="EMBL" id="KAI8001951.1"/>
    </source>
</evidence>
<gene>
    <name evidence="1" type="ORF">LOK49_LG09G01958</name>
</gene>
<keyword evidence="2" id="KW-1185">Reference proteome</keyword>
<comment type="caution">
    <text evidence="1">The sequence shown here is derived from an EMBL/GenBank/DDBJ whole genome shotgun (WGS) entry which is preliminary data.</text>
</comment>